<dbReference type="RefSeq" id="WP_343876994.1">
    <property type="nucleotide sequence ID" value="NZ_BAAAIJ010000001.1"/>
</dbReference>
<dbReference type="Proteomes" id="UP001597307">
    <property type="component" value="Unassembled WGS sequence"/>
</dbReference>
<evidence type="ECO:0000256" key="2">
    <source>
        <dbReference type="ARBA" id="ARBA00022448"/>
    </source>
</evidence>
<dbReference type="InterPro" id="IPR000515">
    <property type="entry name" value="MetI-like"/>
</dbReference>
<feature type="transmembrane region" description="Helical" evidence="7">
    <location>
        <begin position="112"/>
        <end position="133"/>
    </location>
</feature>
<accession>A0ABW4Q495</accession>
<dbReference type="Pfam" id="PF00528">
    <property type="entry name" value="BPD_transp_1"/>
    <property type="match status" value="1"/>
</dbReference>
<keyword evidence="3" id="KW-1003">Cell membrane</keyword>
<dbReference type="CDD" id="cd06261">
    <property type="entry name" value="TM_PBP2"/>
    <property type="match status" value="1"/>
</dbReference>
<evidence type="ECO:0000256" key="6">
    <source>
        <dbReference type="ARBA" id="ARBA00023136"/>
    </source>
</evidence>
<comment type="caution">
    <text evidence="9">The sequence shown here is derived from an EMBL/GenBank/DDBJ whole genome shotgun (WGS) entry which is preliminary data.</text>
</comment>
<evidence type="ECO:0000256" key="7">
    <source>
        <dbReference type="RuleBase" id="RU363032"/>
    </source>
</evidence>
<dbReference type="PANTHER" id="PTHR30151:SF40">
    <property type="entry name" value="TRANSPORT SYSTEM INTEGRAL MEMBRANE PROTEIN"/>
    <property type="match status" value="1"/>
</dbReference>
<keyword evidence="10" id="KW-1185">Reference proteome</keyword>
<feature type="transmembrane region" description="Helical" evidence="7">
    <location>
        <begin position="52"/>
        <end position="73"/>
    </location>
</feature>
<evidence type="ECO:0000259" key="8">
    <source>
        <dbReference type="PROSITE" id="PS50928"/>
    </source>
</evidence>
<gene>
    <name evidence="9" type="ORF">ACFSFX_00230</name>
</gene>
<keyword evidence="6 7" id="KW-0472">Membrane</keyword>
<feature type="transmembrane region" description="Helical" evidence="7">
    <location>
        <begin position="211"/>
        <end position="231"/>
    </location>
</feature>
<sequence>MLAILIVLATWQGIYLSGWRPPYVLPDPGVVIQRVGEMLTTAKFWTALGTTLLRAAAGFAIAVTIGTVIGLLVSRSRILRAAIGSLITGLQTMPSIAWFPFAILIFGLSEQAILFVVILGAAPSIANGIISGIDDVPTALLRTATALGARGFVMYRYIVVPAALPAYLSGLKQGWAFAWRSLMAGELLVIIASRPSLGVELQFYREFADTAGLMAIMIIILALGMLVDGGFNSISKRVRRKRGLTLAA</sequence>
<dbReference type="PANTHER" id="PTHR30151">
    <property type="entry name" value="ALKANE SULFONATE ABC TRANSPORTER-RELATED, MEMBRANE SUBUNIT"/>
    <property type="match status" value="1"/>
</dbReference>
<keyword evidence="4 7" id="KW-0812">Transmembrane</keyword>
<evidence type="ECO:0000256" key="1">
    <source>
        <dbReference type="ARBA" id="ARBA00004651"/>
    </source>
</evidence>
<proteinExistence type="inferred from homology"/>
<evidence type="ECO:0000256" key="4">
    <source>
        <dbReference type="ARBA" id="ARBA00022692"/>
    </source>
</evidence>
<dbReference type="PROSITE" id="PS50928">
    <property type="entry name" value="ABC_TM1"/>
    <property type="match status" value="1"/>
</dbReference>
<dbReference type="EMBL" id="JBHUGA010000001">
    <property type="protein sequence ID" value="MFD1845028.1"/>
    <property type="molecule type" value="Genomic_DNA"/>
</dbReference>
<feature type="transmembrane region" description="Helical" evidence="7">
    <location>
        <begin position="154"/>
        <end position="171"/>
    </location>
</feature>
<reference evidence="10" key="1">
    <citation type="journal article" date="2019" name="Int. J. Syst. Evol. Microbiol.">
        <title>The Global Catalogue of Microorganisms (GCM) 10K type strain sequencing project: providing services to taxonomists for standard genome sequencing and annotation.</title>
        <authorList>
            <consortium name="The Broad Institute Genomics Platform"/>
            <consortium name="The Broad Institute Genome Sequencing Center for Infectious Disease"/>
            <person name="Wu L."/>
            <person name="Ma J."/>
        </authorList>
    </citation>
    <scope>NUCLEOTIDE SEQUENCE [LARGE SCALE GENOMIC DNA]</scope>
    <source>
        <strain evidence="10">JCM 11496</strain>
    </source>
</reference>
<protein>
    <submittedName>
        <fullName evidence="9">ABC transporter permease</fullName>
    </submittedName>
</protein>
<evidence type="ECO:0000313" key="10">
    <source>
        <dbReference type="Proteomes" id="UP001597307"/>
    </source>
</evidence>
<feature type="transmembrane region" description="Helical" evidence="7">
    <location>
        <begin position="85"/>
        <end position="106"/>
    </location>
</feature>
<dbReference type="Gene3D" id="1.10.3720.10">
    <property type="entry name" value="MetI-like"/>
    <property type="match status" value="1"/>
</dbReference>
<keyword evidence="2 7" id="KW-0813">Transport</keyword>
<evidence type="ECO:0000256" key="3">
    <source>
        <dbReference type="ARBA" id="ARBA00022475"/>
    </source>
</evidence>
<organism evidence="9 10">
    <name type="scientific">Arthrobacter flavus</name>
    <dbReference type="NCBI Taxonomy" id="95172"/>
    <lineage>
        <taxon>Bacteria</taxon>
        <taxon>Bacillati</taxon>
        <taxon>Actinomycetota</taxon>
        <taxon>Actinomycetes</taxon>
        <taxon>Micrococcales</taxon>
        <taxon>Micrococcaceae</taxon>
        <taxon>Arthrobacter</taxon>
    </lineage>
</organism>
<evidence type="ECO:0000313" key="9">
    <source>
        <dbReference type="EMBL" id="MFD1845028.1"/>
    </source>
</evidence>
<name>A0ABW4Q495_9MICC</name>
<feature type="domain" description="ABC transmembrane type-1" evidence="8">
    <location>
        <begin position="48"/>
        <end position="229"/>
    </location>
</feature>
<comment type="subcellular location">
    <subcellularLocation>
        <location evidence="1 7">Cell membrane</location>
        <topology evidence="1 7">Multi-pass membrane protein</topology>
    </subcellularLocation>
</comment>
<comment type="similarity">
    <text evidence="7">Belongs to the binding-protein-dependent transport system permease family.</text>
</comment>
<dbReference type="InterPro" id="IPR035906">
    <property type="entry name" value="MetI-like_sf"/>
</dbReference>
<keyword evidence="5 7" id="KW-1133">Transmembrane helix</keyword>
<evidence type="ECO:0000256" key="5">
    <source>
        <dbReference type="ARBA" id="ARBA00022989"/>
    </source>
</evidence>
<dbReference type="SUPFAM" id="SSF161098">
    <property type="entry name" value="MetI-like"/>
    <property type="match status" value="1"/>
</dbReference>